<name>A0A4Q7ZPY5_9ACTN</name>
<dbReference type="InterPro" id="IPR015947">
    <property type="entry name" value="PUA-like_sf"/>
</dbReference>
<feature type="domain" description="Ribosomal RNA small subunit methyltransferase E PUA-like" evidence="14">
    <location>
        <begin position="19"/>
        <end position="63"/>
    </location>
</feature>
<dbReference type="NCBIfam" id="TIGR00046">
    <property type="entry name" value="RsmE family RNA methyltransferase"/>
    <property type="match status" value="1"/>
</dbReference>
<evidence type="ECO:0000256" key="2">
    <source>
        <dbReference type="ARBA" id="ARBA00005528"/>
    </source>
</evidence>
<dbReference type="GO" id="GO:0070475">
    <property type="term" value="P:rRNA base methylation"/>
    <property type="evidence" value="ECO:0007669"/>
    <property type="project" value="TreeGrafter"/>
</dbReference>
<evidence type="ECO:0000256" key="7">
    <source>
        <dbReference type="ARBA" id="ARBA00022603"/>
    </source>
</evidence>
<dbReference type="InterPro" id="IPR046887">
    <property type="entry name" value="RsmE_PUA-like"/>
</dbReference>
<dbReference type="InterPro" id="IPR029026">
    <property type="entry name" value="tRNA_m1G_MTases_N"/>
</dbReference>
<protein>
    <recommendedName>
        <fullName evidence="4 12">Ribosomal RNA small subunit methyltransferase E</fullName>
        <ecNumber evidence="3 12">2.1.1.193</ecNumber>
    </recommendedName>
</protein>
<evidence type="ECO:0000256" key="9">
    <source>
        <dbReference type="ARBA" id="ARBA00022691"/>
    </source>
</evidence>
<dbReference type="Gene3D" id="3.40.1280.10">
    <property type="match status" value="1"/>
</dbReference>
<sequence>MSAPLFLVDDLPTGQTFTLSGPEGHHAADVQRMRVGEGLILADGRGGSVVGSVLRVGRGSVDVALGSRTMSPAPDPRLVVVQGIAKGDRGELAVQAMTEVGVDEIVPWAASRAIAQWRGERGVRAREKWVSTAREAAKQARRAWLPTVGGQPDCTTPQVAARISEASAAFVLHEEATDRLTAAKLPDSGDIVLVVGPEGGIADAELGRFVAAGAAPVRLGDSVLRTSTAGVAALAVLATRLGRW</sequence>
<dbReference type="CDD" id="cd18084">
    <property type="entry name" value="RsmE-like"/>
    <property type="match status" value="1"/>
</dbReference>
<dbReference type="GO" id="GO:0070042">
    <property type="term" value="F:rRNA (uridine-N3-)-methyltransferase activity"/>
    <property type="evidence" value="ECO:0007669"/>
    <property type="project" value="TreeGrafter"/>
</dbReference>
<evidence type="ECO:0000256" key="10">
    <source>
        <dbReference type="ARBA" id="ARBA00025699"/>
    </source>
</evidence>
<comment type="subcellular location">
    <subcellularLocation>
        <location evidence="1 12">Cytoplasm</location>
    </subcellularLocation>
</comment>
<evidence type="ECO:0000256" key="5">
    <source>
        <dbReference type="ARBA" id="ARBA00022490"/>
    </source>
</evidence>
<keyword evidence="5 12" id="KW-0963">Cytoplasm</keyword>
<dbReference type="FunFam" id="3.40.1280.10:FF:000023">
    <property type="entry name" value="Ribosomal RNA small subunit methyltransferase E"/>
    <property type="match status" value="1"/>
</dbReference>
<dbReference type="Pfam" id="PF20260">
    <property type="entry name" value="PUA_4"/>
    <property type="match status" value="1"/>
</dbReference>
<dbReference type="NCBIfam" id="NF008693">
    <property type="entry name" value="PRK11713.2-3"/>
    <property type="match status" value="1"/>
</dbReference>
<dbReference type="PANTHER" id="PTHR30027">
    <property type="entry name" value="RIBOSOMAL RNA SMALL SUBUNIT METHYLTRANSFERASE E"/>
    <property type="match status" value="1"/>
</dbReference>
<comment type="function">
    <text evidence="10 12">Specifically methylates the N3 position of the uracil ring of uridine 1498 (m3U1498) in 16S rRNA. Acts on the fully assembled 30S ribosomal subunit.</text>
</comment>
<keyword evidence="8 12" id="KW-0808">Transferase</keyword>
<keyword evidence="9 12" id="KW-0949">S-adenosyl-L-methionine</keyword>
<dbReference type="Gene3D" id="2.40.240.20">
    <property type="entry name" value="Hypothetical PUA domain-like, domain 1"/>
    <property type="match status" value="1"/>
</dbReference>
<evidence type="ECO:0000259" key="13">
    <source>
        <dbReference type="Pfam" id="PF04452"/>
    </source>
</evidence>
<dbReference type="OrthoDB" id="9808126at2"/>
<dbReference type="PANTHER" id="PTHR30027:SF3">
    <property type="entry name" value="16S RRNA (URACIL(1498)-N(3))-METHYLTRANSFERASE"/>
    <property type="match status" value="1"/>
</dbReference>
<evidence type="ECO:0000313" key="16">
    <source>
        <dbReference type="Proteomes" id="UP000292564"/>
    </source>
</evidence>
<dbReference type="InterPro" id="IPR006700">
    <property type="entry name" value="RsmE"/>
</dbReference>
<comment type="caution">
    <text evidence="15">The sequence shown here is derived from an EMBL/GenBank/DDBJ whole genome shotgun (WGS) entry which is preliminary data.</text>
</comment>
<keyword evidence="16" id="KW-1185">Reference proteome</keyword>
<dbReference type="Proteomes" id="UP000292564">
    <property type="component" value="Unassembled WGS sequence"/>
</dbReference>
<dbReference type="EC" id="2.1.1.193" evidence="3 12"/>
<dbReference type="SUPFAM" id="SSF75217">
    <property type="entry name" value="alpha/beta knot"/>
    <property type="match status" value="1"/>
</dbReference>
<evidence type="ECO:0000259" key="14">
    <source>
        <dbReference type="Pfam" id="PF20260"/>
    </source>
</evidence>
<evidence type="ECO:0000256" key="4">
    <source>
        <dbReference type="ARBA" id="ARBA00013673"/>
    </source>
</evidence>
<reference evidence="15 16" key="1">
    <citation type="submission" date="2019-02" db="EMBL/GenBank/DDBJ databases">
        <title>Sequencing the genomes of 1000 actinobacteria strains.</title>
        <authorList>
            <person name="Klenk H.-P."/>
        </authorList>
    </citation>
    <scope>NUCLEOTIDE SEQUENCE [LARGE SCALE GENOMIC DNA]</scope>
    <source>
        <strain evidence="15 16">DSM 45162</strain>
    </source>
</reference>
<dbReference type="AlphaFoldDB" id="A0A4Q7ZPY5"/>
<evidence type="ECO:0000256" key="12">
    <source>
        <dbReference type="PIRNR" id="PIRNR015601"/>
    </source>
</evidence>
<comment type="catalytic activity">
    <reaction evidence="11 12">
        <text>uridine(1498) in 16S rRNA + S-adenosyl-L-methionine = N(3)-methyluridine(1498) in 16S rRNA + S-adenosyl-L-homocysteine + H(+)</text>
        <dbReference type="Rhea" id="RHEA:42920"/>
        <dbReference type="Rhea" id="RHEA-COMP:10283"/>
        <dbReference type="Rhea" id="RHEA-COMP:10284"/>
        <dbReference type="ChEBI" id="CHEBI:15378"/>
        <dbReference type="ChEBI" id="CHEBI:57856"/>
        <dbReference type="ChEBI" id="CHEBI:59789"/>
        <dbReference type="ChEBI" id="CHEBI:65315"/>
        <dbReference type="ChEBI" id="CHEBI:74502"/>
        <dbReference type="EC" id="2.1.1.193"/>
    </reaction>
</comment>
<proteinExistence type="inferred from homology"/>
<dbReference type="PIRSF" id="PIRSF015601">
    <property type="entry name" value="MTase_slr0722"/>
    <property type="match status" value="1"/>
</dbReference>
<evidence type="ECO:0000256" key="3">
    <source>
        <dbReference type="ARBA" id="ARBA00012328"/>
    </source>
</evidence>
<organism evidence="15 16">
    <name type="scientific">Krasilnikovia cinnamomea</name>
    <dbReference type="NCBI Taxonomy" id="349313"/>
    <lineage>
        <taxon>Bacteria</taxon>
        <taxon>Bacillati</taxon>
        <taxon>Actinomycetota</taxon>
        <taxon>Actinomycetes</taxon>
        <taxon>Micromonosporales</taxon>
        <taxon>Micromonosporaceae</taxon>
        <taxon>Krasilnikovia</taxon>
    </lineage>
</organism>
<evidence type="ECO:0000313" key="15">
    <source>
        <dbReference type="EMBL" id="RZU52603.1"/>
    </source>
</evidence>
<comment type="similarity">
    <text evidence="2 12">Belongs to the RNA methyltransferase RsmE family.</text>
</comment>
<accession>A0A4Q7ZPY5</accession>
<dbReference type="Pfam" id="PF04452">
    <property type="entry name" value="Methyltrans_RNA"/>
    <property type="match status" value="1"/>
</dbReference>
<dbReference type="InterPro" id="IPR029028">
    <property type="entry name" value="Alpha/beta_knot_MTases"/>
</dbReference>
<evidence type="ECO:0000256" key="11">
    <source>
        <dbReference type="ARBA" id="ARBA00047944"/>
    </source>
</evidence>
<gene>
    <name evidence="15" type="ORF">EV385_4477</name>
</gene>
<dbReference type="InterPro" id="IPR046886">
    <property type="entry name" value="RsmE_MTase_dom"/>
</dbReference>
<dbReference type="RefSeq" id="WP_130511197.1">
    <property type="nucleotide sequence ID" value="NZ_SHKY01000001.1"/>
</dbReference>
<dbReference type="GO" id="GO:0005737">
    <property type="term" value="C:cytoplasm"/>
    <property type="evidence" value="ECO:0007669"/>
    <property type="project" value="UniProtKB-SubCell"/>
</dbReference>
<evidence type="ECO:0000256" key="6">
    <source>
        <dbReference type="ARBA" id="ARBA00022552"/>
    </source>
</evidence>
<dbReference type="EMBL" id="SHKY01000001">
    <property type="protein sequence ID" value="RZU52603.1"/>
    <property type="molecule type" value="Genomic_DNA"/>
</dbReference>
<feature type="domain" description="Ribosomal RNA small subunit methyltransferase E methyltransferase" evidence="13">
    <location>
        <begin position="76"/>
        <end position="237"/>
    </location>
</feature>
<evidence type="ECO:0000256" key="1">
    <source>
        <dbReference type="ARBA" id="ARBA00004496"/>
    </source>
</evidence>
<keyword evidence="7 12" id="KW-0489">Methyltransferase</keyword>
<keyword evidence="6 12" id="KW-0698">rRNA processing</keyword>
<dbReference type="SUPFAM" id="SSF88697">
    <property type="entry name" value="PUA domain-like"/>
    <property type="match status" value="1"/>
</dbReference>
<evidence type="ECO:0000256" key="8">
    <source>
        <dbReference type="ARBA" id="ARBA00022679"/>
    </source>
</evidence>